<feature type="transmembrane region" description="Helical" evidence="9">
    <location>
        <begin position="314"/>
        <end position="334"/>
    </location>
</feature>
<accession>A0AAN8K0I5</accession>
<feature type="domain" description="G-protein coupled receptors family 1 profile" evidence="10">
    <location>
        <begin position="70"/>
        <end position="332"/>
    </location>
</feature>
<keyword evidence="3 9" id="KW-1133">Transmembrane helix</keyword>
<evidence type="ECO:0000256" key="4">
    <source>
        <dbReference type="ARBA" id="ARBA00023040"/>
    </source>
</evidence>
<keyword evidence="6 8" id="KW-0675">Receptor</keyword>
<protein>
    <recommendedName>
        <fullName evidence="10">G-protein coupled receptors family 1 profile domain-containing protein</fullName>
    </recommendedName>
</protein>
<dbReference type="Pfam" id="PF00001">
    <property type="entry name" value="7tm_1"/>
    <property type="match status" value="1"/>
</dbReference>
<keyword evidence="2 8" id="KW-0812">Transmembrane</keyword>
<dbReference type="SUPFAM" id="SSF81321">
    <property type="entry name" value="Family A G protein-coupled receptor-like"/>
    <property type="match status" value="1"/>
</dbReference>
<organism evidence="11 12">
    <name type="scientific">Patella caerulea</name>
    <name type="common">Rayed Mediterranean limpet</name>
    <dbReference type="NCBI Taxonomy" id="87958"/>
    <lineage>
        <taxon>Eukaryota</taxon>
        <taxon>Metazoa</taxon>
        <taxon>Spiralia</taxon>
        <taxon>Lophotrochozoa</taxon>
        <taxon>Mollusca</taxon>
        <taxon>Gastropoda</taxon>
        <taxon>Patellogastropoda</taxon>
        <taxon>Patelloidea</taxon>
        <taxon>Patellidae</taxon>
        <taxon>Patella</taxon>
    </lineage>
</organism>
<evidence type="ECO:0000256" key="3">
    <source>
        <dbReference type="ARBA" id="ARBA00022989"/>
    </source>
</evidence>
<feature type="transmembrane region" description="Helical" evidence="9">
    <location>
        <begin position="270"/>
        <end position="294"/>
    </location>
</feature>
<reference evidence="11 12" key="1">
    <citation type="submission" date="2024-01" db="EMBL/GenBank/DDBJ databases">
        <title>The genome of the rayed Mediterranean limpet Patella caerulea (Linnaeus, 1758).</title>
        <authorList>
            <person name="Anh-Thu Weber A."/>
            <person name="Halstead-Nussloch G."/>
        </authorList>
    </citation>
    <scope>NUCLEOTIDE SEQUENCE [LARGE SCALE GENOMIC DNA]</scope>
    <source>
        <strain evidence="11">AATW-2023a</strain>
        <tissue evidence="11">Whole specimen</tissue>
    </source>
</reference>
<comment type="caution">
    <text evidence="11">The sequence shown here is derived from an EMBL/GenBank/DDBJ whole genome shotgun (WGS) entry which is preliminary data.</text>
</comment>
<feature type="transmembrane region" description="Helical" evidence="9">
    <location>
        <begin position="58"/>
        <end position="79"/>
    </location>
</feature>
<dbReference type="PANTHER" id="PTHR24243">
    <property type="entry name" value="G-PROTEIN COUPLED RECEPTOR"/>
    <property type="match status" value="1"/>
</dbReference>
<sequence>MNSTTLYINQTLSEWTTNIYDNGTLSTSLSTTTPSPYRKYGPMEQFKTFWAAYYINLYYLWVIFAIGFPGNLASFITILRMPPLTSSTAYVAVLAAVDTLAIIDKLLFHQLTLYDIQMGDTGCRILYYFGSFFAMYANWILVAMTIERFMAIWLPLKVGNYCDGKKAAIIMAIMALVLLIADLQFFWSATQKVSKDGSVDCSFKQEYLQFINLYWYWIDGALYAILPCILLFVFNLLIIFGIRRSGKIQKELTNSKSDQMAEKFRQLRQITIMLVVVSIVFVLLTIPNCLFFIVKPYWTYPENSYEHAQYLLTNQLIFVLSDSNHAVNFYLYFLSGKRFRRRFFDTVLCRRTVRRPFTSVMRTINSNISNTSIYTTPSSKQNGETKFT</sequence>
<dbReference type="PROSITE" id="PS50262">
    <property type="entry name" value="G_PROTEIN_RECEP_F1_2"/>
    <property type="match status" value="1"/>
</dbReference>
<evidence type="ECO:0000256" key="1">
    <source>
        <dbReference type="ARBA" id="ARBA00004141"/>
    </source>
</evidence>
<keyword evidence="12" id="KW-1185">Reference proteome</keyword>
<dbReference type="GO" id="GO:0004930">
    <property type="term" value="F:G protein-coupled receptor activity"/>
    <property type="evidence" value="ECO:0007669"/>
    <property type="project" value="UniProtKB-KW"/>
</dbReference>
<keyword evidence="4 8" id="KW-0297">G-protein coupled receptor</keyword>
<dbReference type="AlphaFoldDB" id="A0AAN8K0I5"/>
<evidence type="ECO:0000256" key="5">
    <source>
        <dbReference type="ARBA" id="ARBA00023136"/>
    </source>
</evidence>
<evidence type="ECO:0000256" key="7">
    <source>
        <dbReference type="ARBA" id="ARBA00023224"/>
    </source>
</evidence>
<comment type="subcellular location">
    <subcellularLocation>
        <location evidence="1">Membrane</location>
        <topology evidence="1">Multi-pass membrane protein</topology>
    </subcellularLocation>
</comment>
<dbReference type="PANTHER" id="PTHR24243:SF230">
    <property type="entry name" value="G-PROTEIN COUPLED RECEPTORS FAMILY 1 PROFILE DOMAIN-CONTAINING PROTEIN"/>
    <property type="match status" value="1"/>
</dbReference>
<dbReference type="Proteomes" id="UP001347796">
    <property type="component" value="Unassembled WGS sequence"/>
</dbReference>
<feature type="transmembrane region" description="Helical" evidence="9">
    <location>
        <begin position="167"/>
        <end position="187"/>
    </location>
</feature>
<evidence type="ECO:0000256" key="9">
    <source>
        <dbReference type="SAM" id="Phobius"/>
    </source>
</evidence>
<feature type="transmembrane region" description="Helical" evidence="9">
    <location>
        <begin position="125"/>
        <end position="146"/>
    </location>
</feature>
<proteinExistence type="inferred from homology"/>
<dbReference type="CDD" id="cd14978">
    <property type="entry name" value="7tmA_FMRFamide_R-like"/>
    <property type="match status" value="1"/>
</dbReference>
<comment type="similarity">
    <text evidence="8">Belongs to the G-protein coupled receptor 1 family.</text>
</comment>
<dbReference type="InterPro" id="IPR017452">
    <property type="entry name" value="GPCR_Rhodpsn_7TM"/>
</dbReference>
<dbReference type="EMBL" id="JAZGQO010000007">
    <property type="protein sequence ID" value="KAK6182569.1"/>
    <property type="molecule type" value="Genomic_DNA"/>
</dbReference>
<dbReference type="PRINTS" id="PR00237">
    <property type="entry name" value="GPCRRHODOPSN"/>
</dbReference>
<feature type="transmembrane region" description="Helical" evidence="9">
    <location>
        <begin position="214"/>
        <end position="240"/>
    </location>
</feature>
<evidence type="ECO:0000259" key="10">
    <source>
        <dbReference type="PROSITE" id="PS50262"/>
    </source>
</evidence>
<dbReference type="Gene3D" id="1.20.1070.10">
    <property type="entry name" value="Rhodopsin 7-helix transmembrane proteins"/>
    <property type="match status" value="1"/>
</dbReference>
<dbReference type="PROSITE" id="PS00237">
    <property type="entry name" value="G_PROTEIN_RECEP_F1_1"/>
    <property type="match status" value="1"/>
</dbReference>
<keyword evidence="7 8" id="KW-0807">Transducer</keyword>
<evidence type="ECO:0000256" key="2">
    <source>
        <dbReference type="ARBA" id="ARBA00022692"/>
    </source>
</evidence>
<gene>
    <name evidence="11" type="ORF">SNE40_010223</name>
</gene>
<evidence type="ECO:0000313" key="11">
    <source>
        <dbReference type="EMBL" id="KAK6182569.1"/>
    </source>
</evidence>
<keyword evidence="5 9" id="KW-0472">Membrane</keyword>
<evidence type="ECO:0000256" key="8">
    <source>
        <dbReference type="RuleBase" id="RU000688"/>
    </source>
</evidence>
<evidence type="ECO:0000313" key="12">
    <source>
        <dbReference type="Proteomes" id="UP001347796"/>
    </source>
</evidence>
<dbReference type="GO" id="GO:0005886">
    <property type="term" value="C:plasma membrane"/>
    <property type="evidence" value="ECO:0007669"/>
    <property type="project" value="TreeGrafter"/>
</dbReference>
<name>A0AAN8K0I5_PATCE</name>
<dbReference type="InterPro" id="IPR000276">
    <property type="entry name" value="GPCR_Rhodpsn"/>
</dbReference>
<evidence type="ECO:0000256" key="6">
    <source>
        <dbReference type="ARBA" id="ARBA00023170"/>
    </source>
</evidence>